<dbReference type="EMBL" id="AP006618">
    <property type="protein sequence ID" value="BAD57458.1"/>
    <property type="molecule type" value="Genomic_DNA"/>
</dbReference>
<keyword evidence="2 6" id="KW-0812">Transmembrane</keyword>
<dbReference type="STRING" id="247156.NFA_26110"/>
<comment type="subcellular location">
    <subcellularLocation>
        <location evidence="1">Membrane</location>
        <topology evidence="1">Multi-pass membrane protein</topology>
    </subcellularLocation>
</comment>
<feature type="transmembrane region" description="Helical" evidence="6">
    <location>
        <begin position="67"/>
        <end position="87"/>
    </location>
</feature>
<feature type="transmembrane region" description="Helical" evidence="6">
    <location>
        <begin position="123"/>
        <end position="139"/>
    </location>
</feature>
<feature type="transmembrane region" description="Helical" evidence="6">
    <location>
        <begin position="26"/>
        <end position="46"/>
    </location>
</feature>
<proteinExistence type="predicted"/>
<evidence type="ECO:0000313" key="8">
    <source>
        <dbReference type="Proteomes" id="UP000006820"/>
    </source>
</evidence>
<evidence type="ECO:0008006" key="9">
    <source>
        <dbReference type="Google" id="ProtNLM"/>
    </source>
</evidence>
<evidence type="ECO:0000256" key="4">
    <source>
        <dbReference type="ARBA" id="ARBA00023136"/>
    </source>
</evidence>
<dbReference type="Pfam" id="PF13564">
    <property type="entry name" value="DoxX_2"/>
    <property type="match status" value="1"/>
</dbReference>
<dbReference type="AlphaFoldDB" id="Q5YWI3"/>
<keyword evidence="3 6" id="KW-1133">Transmembrane helix</keyword>
<dbReference type="Proteomes" id="UP000006820">
    <property type="component" value="Chromosome"/>
</dbReference>
<dbReference type="HOGENOM" id="CLU_126433_1_0_11"/>
<evidence type="ECO:0000256" key="5">
    <source>
        <dbReference type="SAM" id="MobiDB-lite"/>
    </source>
</evidence>
<evidence type="ECO:0000256" key="1">
    <source>
        <dbReference type="ARBA" id="ARBA00004141"/>
    </source>
</evidence>
<dbReference type="GO" id="GO:0016020">
    <property type="term" value="C:membrane"/>
    <property type="evidence" value="ECO:0007669"/>
    <property type="project" value="UniProtKB-SubCell"/>
</dbReference>
<gene>
    <name evidence="7" type="ordered locus">NFA_26110</name>
</gene>
<evidence type="ECO:0000256" key="6">
    <source>
        <dbReference type="SAM" id="Phobius"/>
    </source>
</evidence>
<feature type="transmembrane region" description="Helical" evidence="6">
    <location>
        <begin position="93"/>
        <end position="111"/>
    </location>
</feature>
<organism evidence="7 8">
    <name type="scientific">Nocardia farcinica (strain IFM 10152)</name>
    <dbReference type="NCBI Taxonomy" id="247156"/>
    <lineage>
        <taxon>Bacteria</taxon>
        <taxon>Bacillati</taxon>
        <taxon>Actinomycetota</taxon>
        <taxon>Actinomycetes</taxon>
        <taxon>Mycobacteriales</taxon>
        <taxon>Nocardiaceae</taxon>
        <taxon>Nocardia</taxon>
    </lineage>
</organism>
<evidence type="ECO:0000256" key="2">
    <source>
        <dbReference type="ARBA" id="ARBA00022692"/>
    </source>
</evidence>
<accession>Q5YWI3</accession>
<keyword evidence="8" id="KW-1185">Reference proteome</keyword>
<evidence type="ECO:0000256" key="3">
    <source>
        <dbReference type="ARBA" id="ARBA00022989"/>
    </source>
</evidence>
<dbReference type="KEGG" id="nfa:NFA_26110"/>
<keyword evidence="4 6" id="KW-0472">Membrane</keyword>
<protein>
    <recommendedName>
        <fullName evidence="9">DoxX family protein</fullName>
    </recommendedName>
</protein>
<reference evidence="7 8" key="1">
    <citation type="journal article" date="2004" name="Proc. Natl. Acad. Sci. U.S.A.">
        <title>The complete genomic sequence of Nocardia farcinica IFM 10152.</title>
        <authorList>
            <person name="Ishikawa J."/>
            <person name="Yamashita A."/>
            <person name="Mikami Y."/>
            <person name="Hoshino Y."/>
            <person name="Kurita H."/>
            <person name="Hotta K."/>
            <person name="Shiba T."/>
            <person name="Hattori M."/>
        </authorList>
    </citation>
    <scope>NUCLEOTIDE SEQUENCE [LARGE SCALE GENOMIC DNA]</scope>
    <source>
        <strain evidence="7 8">IFM 10152</strain>
    </source>
</reference>
<dbReference type="InterPro" id="IPR032808">
    <property type="entry name" value="DoxX"/>
</dbReference>
<dbReference type="eggNOG" id="ENOG5032C5T">
    <property type="taxonomic scope" value="Bacteria"/>
</dbReference>
<name>Q5YWI3_NOCFA</name>
<feature type="region of interest" description="Disordered" evidence="5">
    <location>
        <begin position="1"/>
        <end position="20"/>
    </location>
</feature>
<evidence type="ECO:0000313" key="7">
    <source>
        <dbReference type="EMBL" id="BAD57458.1"/>
    </source>
</evidence>
<sequence>MTGACAPASSRSQSRSSASTEGCPMHVAYVVLTALAAAAAAFAAGVDLVRPEWVRANMRTYGIPDRALYPLAAVKAIGALGLLAGLVVAPVGLAAAIGLVGYFSLAVLTVLRARVFADVGYPLPYLAISVAALGVTLVAS</sequence>
<feature type="compositionally biased region" description="Low complexity" evidence="5">
    <location>
        <begin position="8"/>
        <end position="19"/>
    </location>
</feature>